<reference evidence="2" key="1">
    <citation type="submission" date="2017-09" db="EMBL/GenBank/DDBJ databases">
        <title>Depth-based differentiation of microbial function through sediment-hosted aquifers and enrichment of novel symbionts in the deep terrestrial subsurface.</title>
        <authorList>
            <person name="Probst A.J."/>
            <person name="Ladd B."/>
            <person name="Jarett J.K."/>
            <person name="Geller-Mcgrath D.E."/>
            <person name="Sieber C.M.K."/>
            <person name="Emerson J.B."/>
            <person name="Anantharaman K."/>
            <person name="Thomas B.C."/>
            <person name="Malmstrom R."/>
            <person name="Stieglmeier M."/>
            <person name="Klingl A."/>
            <person name="Woyke T."/>
            <person name="Ryan C.M."/>
            <person name="Banfield J.F."/>
        </authorList>
    </citation>
    <scope>NUCLEOTIDE SEQUENCE [LARGE SCALE GENOMIC DNA]</scope>
</reference>
<gene>
    <name evidence="1" type="ORF">COY52_08480</name>
</gene>
<dbReference type="SUPFAM" id="SSF56935">
    <property type="entry name" value="Porins"/>
    <property type="match status" value="1"/>
</dbReference>
<name>A0A2M7S8T1_9BACT</name>
<comment type="caution">
    <text evidence="1">The sequence shown here is derived from an EMBL/GenBank/DDBJ whole genome shotgun (WGS) entry which is preliminary data.</text>
</comment>
<dbReference type="EMBL" id="PFMR01000223">
    <property type="protein sequence ID" value="PIZ15922.1"/>
    <property type="molecule type" value="Genomic_DNA"/>
</dbReference>
<dbReference type="InterPro" id="IPR019861">
    <property type="entry name" value="PorP/SprF_Bacteroidetes"/>
</dbReference>
<evidence type="ECO:0000313" key="2">
    <source>
        <dbReference type="Proteomes" id="UP000229307"/>
    </source>
</evidence>
<dbReference type="AlphaFoldDB" id="A0A2M7S8T1"/>
<protein>
    <recommendedName>
        <fullName evidence="3">PorV/PorQ family protein</fullName>
    </recommendedName>
</protein>
<dbReference type="Gene3D" id="2.40.160.60">
    <property type="entry name" value="Outer membrane protein transport protein (OMPP1/FadL/TodX)"/>
    <property type="match status" value="1"/>
</dbReference>
<organism evidence="1 2">
    <name type="scientific">Candidatus Desantisbacteria bacterium CG_4_10_14_0_8_um_filter_48_22</name>
    <dbReference type="NCBI Taxonomy" id="1974543"/>
    <lineage>
        <taxon>Bacteria</taxon>
        <taxon>Candidatus Desantisiibacteriota</taxon>
    </lineage>
</organism>
<accession>A0A2M7S8T1</accession>
<evidence type="ECO:0000313" key="1">
    <source>
        <dbReference type="EMBL" id="PIZ15922.1"/>
    </source>
</evidence>
<sequence>MGNAFVGMADDVSALFYNPAGISRIRCGELGACYVQLHPGLTYDSSLSDGIIMYAQPLKGDLGAVGAGYTERRISDLYGERTAMITYGREFKRAQPFSIGVSMKYRYKYYKAEYDTTDPSQLDPVFQNGISAQGVSVDIGGLCRFTDDISLGVFLGDVNQPDISLERNDPVPFNLKCGVSFRLGSNKDYVMNADCSYRDGDFKFGLGIENWLQVRANEVELDGMWARTDTIGWRAGFGFGTNNFKAVSAGASYRFGGSDLQVDYAFIYPLGSIKNTWGTHCVSLTMRFKSGG</sequence>
<evidence type="ECO:0008006" key="3">
    <source>
        <dbReference type="Google" id="ProtNLM"/>
    </source>
</evidence>
<dbReference type="Pfam" id="PF11751">
    <property type="entry name" value="PorP_SprF"/>
    <property type="match status" value="1"/>
</dbReference>
<dbReference type="Proteomes" id="UP000229307">
    <property type="component" value="Unassembled WGS sequence"/>
</dbReference>
<proteinExistence type="predicted"/>